<gene>
    <name evidence="2" type="ORF">NECAME_18011</name>
</gene>
<dbReference type="KEGG" id="nai:NECAME_18011"/>
<dbReference type="InterPro" id="IPR014044">
    <property type="entry name" value="CAP_dom"/>
</dbReference>
<sequence>EYDCNLESSALAQAKTCSSSGVSGEGQNVHSGVLVNNSEQAVRTAMDQWWNQITIRGVNAAMLFRARVRDKPDGPVAFTQVGLN</sequence>
<evidence type="ECO:0000259" key="1">
    <source>
        <dbReference type="Pfam" id="PF00188"/>
    </source>
</evidence>
<dbReference type="Pfam" id="PF00188">
    <property type="entry name" value="CAP"/>
    <property type="match status" value="1"/>
</dbReference>
<dbReference type="EMBL" id="KI659101">
    <property type="protein sequence ID" value="ETN80426.1"/>
    <property type="molecule type" value="Genomic_DNA"/>
</dbReference>
<dbReference type="InterPro" id="IPR035940">
    <property type="entry name" value="CAP_sf"/>
</dbReference>
<feature type="domain" description="SCP" evidence="1">
    <location>
        <begin position="2"/>
        <end position="54"/>
    </location>
</feature>
<protein>
    <recommendedName>
        <fullName evidence="1">SCP domain-containing protein</fullName>
    </recommendedName>
</protein>
<feature type="non-terminal residue" evidence="2">
    <location>
        <position position="1"/>
    </location>
</feature>
<keyword evidence="3" id="KW-1185">Reference proteome</keyword>
<dbReference type="Proteomes" id="UP000053676">
    <property type="component" value="Unassembled WGS sequence"/>
</dbReference>
<evidence type="ECO:0000313" key="2">
    <source>
        <dbReference type="EMBL" id="ETN80426.1"/>
    </source>
</evidence>
<reference evidence="3" key="1">
    <citation type="journal article" date="2014" name="Nat. Genet.">
        <title>Genome of the human hookworm Necator americanus.</title>
        <authorList>
            <person name="Tang Y.T."/>
            <person name="Gao X."/>
            <person name="Rosa B.A."/>
            <person name="Abubucker S."/>
            <person name="Hallsworth-Pepin K."/>
            <person name="Martin J."/>
            <person name="Tyagi R."/>
            <person name="Heizer E."/>
            <person name="Zhang X."/>
            <person name="Bhonagiri-Palsikar V."/>
            <person name="Minx P."/>
            <person name="Warren W.C."/>
            <person name="Wang Q."/>
            <person name="Zhan B."/>
            <person name="Hotez P.J."/>
            <person name="Sternberg P.W."/>
            <person name="Dougall A."/>
            <person name="Gaze S.T."/>
            <person name="Mulvenna J."/>
            <person name="Sotillo J."/>
            <person name="Ranganathan S."/>
            <person name="Rabelo E.M."/>
            <person name="Wilson R.K."/>
            <person name="Felgner P.L."/>
            <person name="Bethony J."/>
            <person name="Hawdon J.M."/>
            <person name="Gasser R.B."/>
            <person name="Loukas A."/>
            <person name="Mitreva M."/>
        </authorList>
    </citation>
    <scope>NUCLEOTIDE SEQUENCE [LARGE SCALE GENOMIC DNA]</scope>
</reference>
<dbReference type="Gene3D" id="3.40.33.10">
    <property type="entry name" value="CAP"/>
    <property type="match status" value="1"/>
</dbReference>
<name>W2TGV7_NECAM</name>
<accession>W2TGV7</accession>
<evidence type="ECO:0000313" key="3">
    <source>
        <dbReference type="Proteomes" id="UP000053676"/>
    </source>
</evidence>
<dbReference type="SUPFAM" id="SSF55797">
    <property type="entry name" value="PR-1-like"/>
    <property type="match status" value="1"/>
</dbReference>
<dbReference type="AlphaFoldDB" id="W2TGV7"/>
<organism evidence="2 3">
    <name type="scientific">Necator americanus</name>
    <name type="common">Human hookworm</name>
    <dbReference type="NCBI Taxonomy" id="51031"/>
    <lineage>
        <taxon>Eukaryota</taxon>
        <taxon>Metazoa</taxon>
        <taxon>Ecdysozoa</taxon>
        <taxon>Nematoda</taxon>
        <taxon>Chromadorea</taxon>
        <taxon>Rhabditida</taxon>
        <taxon>Rhabditina</taxon>
        <taxon>Rhabditomorpha</taxon>
        <taxon>Strongyloidea</taxon>
        <taxon>Ancylostomatidae</taxon>
        <taxon>Bunostominae</taxon>
        <taxon>Necator</taxon>
    </lineage>
</organism>
<proteinExistence type="predicted"/>